<protein>
    <submittedName>
        <fullName evidence="2">Uncharacterized protein</fullName>
    </submittedName>
</protein>
<reference evidence="2 3" key="1">
    <citation type="submission" date="2023-07" db="EMBL/GenBank/DDBJ databases">
        <title>Comparative genomics of wheat-associated soil bacteria to identify genetic determinants of phenazine resistance.</title>
        <authorList>
            <person name="Mouncey N."/>
        </authorList>
    </citation>
    <scope>NUCLEOTIDE SEQUENCE [LARGE SCALE GENOMIC DNA]</scope>
    <source>
        <strain evidence="2 3">V2I4</strain>
    </source>
</reference>
<gene>
    <name evidence="2" type="ORF">QF035_001558</name>
</gene>
<evidence type="ECO:0000256" key="1">
    <source>
        <dbReference type="SAM" id="MobiDB-lite"/>
    </source>
</evidence>
<dbReference type="RefSeq" id="WP_307519168.1">
    <property type="nucleotide sequence ID" value="NZ_JAUSZI010000002.1"/>
</dbReference>
<feature type="region of interest" description="Disordered" evidence="1">
    <location>
        <begin position="1"/>
        <end position="39"/>
    </location>
</feature>
<dbReference type="Proteomes" id="UP001230328">
    <property type="component" value="Unassembled WGS sequence"/>
</dbReference>
<name>A0ABU0SK81_9ACTN</name>
<evidence type="ECO:0000313" key="2">
    <source>
        <dbReference type="EMBL" id="MDQ1023976.1"/>
    </source>
</evidence>
<accession>A0ABU0SK81</accession>
<keyword evidence="3" id="KW-1185">Reference proteome</keyword>
<proteinExistence type="predicted"/>
<organism evidence="2 3">
    <name type="scientific">Streptomyces umbrinus</name>
    <dbReference type="NCBI Taxonomy" id="67370"/>
    <lineage>
        <taxon>Bacteria</taxon>
        <taxon>Bacillati</taxon>
        <taxon>Actinomycetota</taxon>
        <taxon>Actinomycetes</taxon>
        <taxon>Kitasatosporales</taxon>
        <taxon>Streptomycetaceae</taxon>
        <taxon>Streptomyces</taxon>
        <taxon>Streptomyces phaeochromogenes group</taxon>
    </lineage>
</organism>
<dbReference type="EMBL" id="JAUSZI010000002">
    <property type="protein sequence ID" value="MDQ1023976.1"/>
    <property type="molecule type" value="Genomic_DNA"/>
</dbReference>
<evidence type="ECO:0000313" key="3">
    <source>
        <dbReference type="Proteomes" id="UP001230328"/>
    </source>
</evidence>
<feature type="compositionally biased region" description="Basic and acidic residues" evidence="1">
    <location>
        <begin position="20"/>
        <end position="39"/>
    </location>
</feature>
<comment type="caution">
    <text evidence="2">The sequence shown here is derived from an EMBL/GenBank/DDBJ whole genome shotgun (WGS) entry which is preliminary data.</text>
</comment>
<sequence>MTPARDLGPRTPVDATVALRPEHTDRSGSTKECRGDRRLGPGAHVVGIFDPFGGTRLSSDDS</sequence>